<evidence type="ECO:0000313" key="2">
    <source>
        <dbReference type="Proteomes" id="UP000008141"/>
    </source>
</evidence>
<dbReference type="KEGG" id="cvr:CHLNCDRAFT_136287"/>
<dbReference type="AlphaFoldDB" id="E1ZK16"/>
<reference evidence="1 2" key="1">
    <citation type="journal article" date="2010" name="Plant Cell">
        <title>The Chlorella variabilis NC64A genome reveals adaptation to photosymbiosis, coevolution with viruses, and cryptic sex.</title>
        <authorList>
            <person name="Blanc G."/>
            <person name="Duncan G."/>
            <person name="Agarkova I."/>
            <person name="Borodovsky M."/>
            <person name="Gurnon J."/>
            <person name="Kuo A."/>
            <person name="Lindquist E."/>
            <person name="Lucas S."/>
            <person name="Pangilinan J."/>
            <person name="Polle J."/>
            <person name="Salamov A."/>
            <person name="Terry A."/>
            <person name="Yamada T."/>
            <person name="Dunigan D.D."/>
            <person name="Grigoriev I.V."/>
            <person name="Claverie J.M."/>
            <person name="Van Etten J.L."/>
        </authorList>
    </citation>
    <scope>NUCLEOTIDE SEQUENCE [LARGE SCALE GENOMIC DNA]</scope>
    <source>
        <strain evidence="1 2">NC64A</strain>
    </source>
</reference>
<dbReference type="RefSeq" id="XP_005845719.1">
    <property type="nucleotide sequence ID" value="XM_005845657.1"/>
</dbReference>
<protein>
    <submittedName>
        <fullName evidence="1">Uncharacterized protein</fullName>
    </submittedName>
</protein>
<proteinExistence type="predicted"/>
<keyword evidence="2" id="KW-1185">Reference proteome</keyword>
<dbReference type="GeneID" id="17353086"/>
<dbReference type="EMBL" id="GL433850">
    <property type="protein sequence ID" value="EFN53617.1"/>
    <property type="molecule type" value="Genomic_DNA"/>
</dbReference>
<evidence type="ECO:0000313" key="1">
    <source>
        <dbReference type="EMBL" id="EFN53617.1"/>
    </source>
</evidence>
<gene>
    <name evidence="1" type="ORF">CHLNCDRAFT_136287</name>
</gene>
<name>E1ZK16_CHLVA</name>
<dbReference type="Proteomes" id="UP000008141">
    <property type="component" value="Unassembled WGS sequence"/>
</dbReference>
<accession>E1ZK16</accession>
<dbReference type="InParanoid" id="E1ZK16"/>
<sequence length="166" mass="17222">MSLAAGGLGRWRGGRKLKGDLLTAGGGVMPDPLQMAAAAAERRSLVEDAATAQDPAFDFSAPVAEPVPVRALTAVGAELPVPQVDPATLPPLTNVLGPLEADLLVEDYFISWLPTNSSSGELCQMTSAGELPEAFLLGDFQDLVGYEEDCTPETLPEVGGGELVAF</sequence>
<organism evidence="2">
    <name type="scientific">Chlorella variabilis</name>
    <name type="common">Green alga</name>
    <dbReference type="NCBI Taxonomy" id="554065"/>
    <lineage>
        <taxon>Eukaryota</taxon>
        <taxon>Viridiplantae</taxon>
        <taxon>Chlorophyta</taxon>
        <taxon>core chlorophytes</taxon>
        <taxon>Trebouxiophyceae</taxon>
        <taxon>Chlorellales</taxon>
        <taxon>Chlorellaceae</taxon>
        <taxon>Chlorella clade</taxon>
        <taxon>Chlorella</taxon>
    </lineage>
</organism>